<keyword evidence="3" id="KW-0560">Oxidoreductase</keyword>
<evidence type="ECO:0000256" key="2">
    <source>
        <dbReference type="ARBA" id="ARBA00022964"/>
    </source>
</evidence>
<evidence type="ECO:0000313" key="8">
    <source>
        <dbReference type="EMBL" id="GGG40062.1"/>
    </source>
</evidence>
<keyword evidence="4" id="KW-0408">Iron</keyword>
<dbReference type="RefSeq" id="WP_011709609.1">
    <property type="nucleotide sequence ID" value="NZ_BMIX01000005.1"/>
</dbReference>
<evidence type="ECO:0000256" key="3">
    <source>
        <dbReference type="ARBA" id="ARBA00023002"/>
    </source>
</evidence>
<keyword evidence="2" id="KW-0223">Dioxygenase</keyword>
<dbReference type="InterPro" id="IPR009770">
    <property type="entry name" value="HGLS"/>
</dbReference>
<accession>A0ABQ1WSU6</accession>
<evidence type="ECO:0000256" key="4">
    <source>
        <dbReference type="ARBA" id="ARBA00023004"/>
    </source>
</evidence>
<dbReference type="PANTHER" id="PTHR31136:SF5">
    <property type="entry name" value="2-OXOADIPATE DIOXYGENASE_DECARBOXYLASE, CHLOROPLASTIC"/>
    <property type="match status" value="1"/>
</dbReference>
<sequence length="300" mass="34715">MKFSKESDLDKVLNSLIIPYKERVPDVYKVIDGMLKEGMIFKEEAIKNDHIAFRTLGVPNLGIASLEKIFLHYGYEKRDYYFFPEKKLNAFWYSHPEPRYPRIFISELRVSDLSQNAKTIIKKYTGKIKKDPVDKLDFENVDEVSTFFTSALWELPTLADYQSLQEESEYAAWVIYNRYYLNHFTISIHDLPDGYNSLKEFNTFLKSIGIKLNNAGGEIKVSKDGFLKQSSSVAGKVTANFQGSEVIEIPGSYVEFAERLVLPQFQSLPKSEIDRKHRRDGFEAANADKIFESTYESQQE</sequence>
<dbReference type="EC" id="1.13.11.93" evidence="6"/>
<keyword evidence="9" id="KW-1185">Reference proteome</keyword>
<dbReference type="EMBL" id="BMIX01000005">
    <property type="protein sequence ID" value="GGG40062.1"/>
    <property type="molecule type" value="Genomic_DNA"/>
</dbReference>
<evidence type="ECO:0000256" key="7">
    <source>
        <dbReference type="ARBA" id="ARBA00035045"/>
    </source>
</evidence>
<evidence type="ECO:0000256" key="6">
    <source>
        <dbReference type="ARBA" id="ARBA00035023"/>
    </source>
</evidence>
<protein>
    <recommendedName>
        <fullName evidence="6">2-oxoadipate dioxygenase/decarboxylase</fullName>
        <ecNumber evidence="6">1.13.11.93</ecNumber>
    </recommendedName>
    <alternativeName>
        <fullName evidence="7">2-hydroxyglutarate synthase</fullName>
    </alternativeName>
</protein>
<dbReference type="Pfam" id="PF07063">
    <property type="entry name" value="HGLS"/>
    <property type="match status" value="1"/>
</dbReference>
<dbReference type="PANTHER" id="PTHR31136">
    <property type="entry name" value="DUF1338 DOMAIN-CONTAINING PROTEIN"/>
    <property type="match status" value="1"/>
</dbReference>
<comment type="caution">
    <text evidence="8">The sequence shown here is derived from an EMBL/GenBank/DDBJ whole genome shotgun (WGS) entry which is preliminary data.</text>
</comment>
<evidence type="ECO:0000313" key="9">
    <source>
        <dbReference type="Proteomes" id="UP000605733"/>
    </source>
</evidence>
<reference evidence="9" key="1">
    <citation type="journal article" date="2019" name="Int. J. Syst. Evol. Microbiol.">
        <title>The Global Catalogue of Microorganisms (GCM) 10K type strain sequencing project: providing services to taxonomists for standard genome sequencing and annotation.</title>
        <authorList>
            <consortium name="The Broad Institute Genomics Platform"/>
            <consortium name="The Broad Institute Genome Sequencing Center for Infectious Disease"/>
            <person name="Wu L."/>
            <person name="Ma J."/>
        </authorList>
    </citation>
    <scope>NUCLEOTIDE SEQUENCE [LARGE SCALE GENOMIC DNA]</scope>
    <source>
        <strain evidence="9">CGMCC 1.15422</strain>
    </source>
</reference>
<dbReference type="CDD" id="cd16350">
    <property type="entry name" value="VOC_like"/>
    <property type="match status" value="1"/>
</dbReference>
<name>A0ABQ1WSU6_9FLAO</name>
<dbReference type="SMART" id="SM01150">
    <property type="entry name" value="DUF1338"/>
    <property type="match status" value="1"/>
</dbReference>
<comment type="cofactor">
    <cofactor evidence="1">
        <name>Fe(2+)</name>
        <dbReference type="ChEBI" id="CHEBI:29033"/>
    </cofactor>
</comment>
<proteinExistence type="inferred from homology"/>
<organism evidence="8 9">
    <name type="scientific">Christiangramia forsetii</name>
    <dbReference type="NCBI Taxonomy" id="411153"/>
    <lineage>
        <taxon>Bacteria</taxon>
        <taxon>Pseudomonadati</taxon>
        <taxon>Bacteroidota</taxon>
        <taxon>Flavobacteriia</taxon>
        <taxon>Flavobacteriales</taxon>
        <taxon>Flavobacteriaceae</taxon>
        <taxon>Christiangramia</taxon>
    </lineage>
</organism>
<dbReference type="Gene3D" id="3.10.180.50">
    <property type="match status" value="1"/>
</dbReference>
<evidence type="ECO:0000256" key="1">
    <source>
        <dbReference type="ARBA" id="ARBA00001954"/>
    </source>
</evidence>
<dbReference type="Proteomes" id="UP000605733">
    <property type="component" value="Unassembled WGS sequence"/>
</dbReference>
<evidence type="ECO:0000256" key="5">
    <source>
        <dbReference type="ARBA" id="ARBA00035013"/>
    </source>
</evidence>
<gene>
    <name evidence="8" type="ORF">GCM10011532_24750</name>
</gene>
<comment type="similarity">
    <text evidence="5">Belongs to the 2-oxoadipate dioxygenase/decarboxylase family.</text>
</comment>